<gene>
    <name evidence="2" type="ORF">Pmi06nite_73320</name>
</gene>
<reference evidence="2 3" key="1">
    <citation type="submission" date="2021-01" db="EMBL/GenBank/DDBJ databases">
        <title>Whole genome shotgun sequence of Planotetraspora mira NBRC 15435.</title>
        <authorList>
            <person name="Komaki H."/>
            <person name="Tamura T."/>
        </authorList>
    </citation>
    <scope>NUCLEOTIDE SEQUENCE [LARGE SCALE GENOMIC DNA]</scope>
    <source>
        <strain evidence="2 3">NBRC 15435</strain>
    </source>
</reference>
<dbReference type="AlphaFoldDB" id="A0A8J3XAD4"/>
<dbReference type="Proteomes" id="UP000650628">
    <property type="component" value="Unassembled WGS sequence"/>
</dbReference>
<feature type="region of interest" description="Disordered" evidence="1">
    <location>
        <begin position="1"/>
        <end position="24"/>
    </location>
</feature>
<evidence type="ECO:0000313" key="2">
    <source>
        <dbReference type="EMBL" id="GII33890.1"/>
    </source>
</evidence>
<protein>
    <submittedName>
        <fullName evidence="2">Uncharacterized protein</fullName>
    </submittedName>
</protein>
<organism evidence="2 3">
    <name type="scientific">Planotetraspora mira</name>
    <dbReference type="NCBI Taxonomy" id="58121"/>
    <lineage>
        <taxon>Bacteria</taxon>
        <taxon>Bacillati</taxon>
        <taxon>Actinomycetota</taxon>
        <taxon>Actinomycetes</taxon>
        <taxon>Streptosporangiales</taxon>
        <taxon>Streptosporangiaceae</taxon>
        <taxon>Planotetraspora</taxon>
    </lineage>
</organism>
<comment type="caution">
    <text evidence="2">The sequence shown here is derived from an EMBL/GenBank/DDBJ whole genome shotgun (WGS) entry which is preliminary data.</text>
</comment>
<sequence>MLGAAVRQQRVGRPFPRLGTGRAARDIGPAGPEAVLFDSLQQLLSIV</sequence>
<evidence type="ECO:0000313" key="3">
    <source>
        <dbReference type="Proteomes" id="UP000650628"/>
    </source>
</evidence>
<dbReference type="EMBL" id="BOOO01000043">
    <property type="protein sequence ID" value="GII33890.1"/>
    <property type="molecule type" value="Genomic_DNA"/>
</dbReference>
<accession>A0A8J3XAD4</accession>
<evidence type="ECO:0000256" key="1">
    <source>
        <dbReference type="SAM" id="MobiDB-lite"/>
    </source>
</evidence>
<proteinExistence type="predicted"/>
<keyword evidence="3" id="KW-1185">Reference proteome</keyword>
<name>A0A8J3XAD4_9ACTN</name>